<protein>
    <submittedName>
        <fullName evidence="1">Serine/threonine protein kinase</fullName>
    </submittedName>
</protein>
<gene>
    <name evidence="1" type="primary">HRK1_1</name>
    <name evidence="1" type="ORF">DSO57_1000525</name>
</gene>
<proteinExistence type="predicted"/>
<keyword evidence="2" id="KW-1185">Reference proteome</keyword>
<keyword evidence="1" id="KW-0418">Kinase</keyword>
<comment type="caution">
    <text evidence="1">The sequence shown here is derived from an EMBL/GenBank/DDBJ whole genome shotgun (WGS) entry which is preliminary data.</text>
</comment>
<sequence>MILLPPLVSLVSTSLLASWTLALRTPALATRFIASLSLRMRMSLQVRRLSRARLALKLMFPPPSLHLSRRKTFLLLPFLITKTVATVYYKILSSRSRRIFHQGPPEKATGKQPIKAMLDLPEAESAQLSRNSSIKEKYGRIRHVIGKGSGGTVRLVQKPQGKLFAVKEFRLKRDTETRREYLKKLTSEFCISSSLHHDNVIQTLDLVFEGEHVFEIMEYCPHQLYRIAERGIMTTNEIDCCFVQMVHALSYLQSMGIAHRDLKPENFVLDDQGIVKLIDFGCSIVYRTPFEPKDKFITISGMAGSEPYMAPEIFTHELYDPRAVDPWSLGVVYFAISTQQLPWRIALERDQHYRRFIECPSYPEKMMSCLPNSNVRPIILGLLTPDPTQRLTLDQVMNHPTFKAISYCSPEHTSPTHYHHLTQDL</sequence>
<reference evidence="1" key="1">
    <citation type="submission" date="2022-04" db="EMBL/GenBank/DDBJ databases">
        <title>Genome of the entomopathogenic fungus Entomophthora muscae.</title>
        <authorList>
            <person name="Elya C."/>
            <person name="Lovett B.R."/>
            <person name="Lee E."/>
            <person name="Macias A.M."/>
            <person name="Hajek A.E."/>
            <person name="De Bivort B.L."/>
            <person name="Kasson M.T."/>
            <person name="De Fine Licht H.H."/>
            <person name="Stajich J.E."/>
        </authorList>
    </citation>
    <scope>NUCLEOTIDE SEQUENCE</scope>
    <source>
        <strain evidence="1">Berkeley</strain>
    </source>
</reference>
<accession>A0ACC2RPF5</accession>
<dbReference type="EMBL" id="QTSX02007101">
    <property type="protein sequence ID" value="KAJ9051865.1"/>
    <property type="molecule type" value="Genomic_DNA"/>
</dbReference>
<name>A0ACC2RPF5_9FUNG</name>
<evidence type="ECO:0000313" key="2">
    <source>
        <dbReference type="Proteomes" id="UP001165960"/>
    </source>
</evidence>
<keyword evidence="1" id="KW-0723">Serine/threonine-protein kinase</keyword>
<organism evidence="1 2">
    <name type="scientific">Entomophthora muscae</name>
    <dbReference type="NCBI Taxonomy" id="34485"/>
    <lineage>
        <taxon>Eukaryota</taxon>
        <taxon>Fungi</taxon>
        <taxon>Fungi incertae sedis</taxon>
        <taxon>Zoopagomycota</taxon>
        <taxon>Entomophthoromycotina</taxon>
        <taxon>Entomophthoromycetes</taxon>
        <taxon>Entomophthorales</taxon>
        <taxon>Entomophthoraceae</taxon>
        <taxon>Entomophthora</taxon>
    </lineage>
</organism>
<keyword evidence="1" id="KW-0808">Transferase</keyword>
<dbReference type="Proteomes" id="UP001165960">
    <property type="component" value="Unassembled WGS sequence"/>
</dbReference>
<evidence type="ECO:0000313" key="1">
    <source>
        <dbReference type="EMBL" id="KAJ9051865.1"/>
    </source>
</evidence>